<gene>
    <name evidence="2" type="ORF">AA20_11770</name>
</gene>
<name>A0A0G9JQG1_9BACT</name>
<dbReference type="InterPro" id="IPR020945">
    <property type="entry name" value="DMSO/NO3_reduct_chaperone"/>
</dbReference>
<dbReference type="Proteomes" id="UP000035514">
    <property type="component" value="Unassembled WGS sequence"/>
</dbReference>
<evidence type="ECO:0000256" key="1">
    <source>
        <dbReference type="ARBA" id="ARBA00023186"/>
    </source>
</evidence>
<dbReference type="InterPro" id="IPR036411">
    <property type="entry name" value="TorD-like_sf"/>
</dbReference>
<comment type="caution">
    <text evidence="2">The sequence shown here is derived from an EMBL/GenBank/DDBJ whole genome shotgun (WGS) entry which is preliminary data.</text>
</comment>
<keyword evidence="1" id="KW-0143">Chaperone</keyword>
<evidence type="ECO:0000313" key="2">
    <source>
        <dbReference type="EMBL" id="KLD96516.1"/>
    </source>
</evidence>
<organism evidence="2 3">
    <name type="scientific">Aliarcobacter butzleri L348</name>
    <dbReference type="NCBI Taxonomy" id="1447256"/>
    <lineage>
        <taxon>Bacteria</taxon>
        <taxon>Pseudomonadati</taxon>
        <taxon>Campylobacterota</taxon>
        <taxon>Epsilonproteobacteria</taxon>
        <taxon>Campylobacterales</taxon>
        <taxon>Arcobacteraceae</taxon>
        <taxon>Aliarcobacter</taxon>
    </lineage>
</organism>
<dbReference type="PATRIC" id="fig|1447256.3.peg.2306"/>
<evidence type="ECO:0000313" key="3">
    <source>
        <dbReference type="Proteomes" id="UP000035514"/>
    </source>
</evidence>
<dbReference type="SUPFAM" id="SSF89155">
    <property type="entry name" value="TorD-like"/>
    <property type="match status" value="1"/>
</dbReference>
<dbReference type="InterPro" id="IPR050289">
    <property type="entry name" value="TorD/DmsD_chaperones"/>
</dbReference>
<dbReference type="Pfam" id="PF02613">
    <property type="entry name" value="Nitrate_red_del"/>
    <property type="match status" value="1"/>
</dbReference>
<dbReference type="Gene3D" id="1.10.3480.10">
    <property type="entry name" value="TorD-like"/>
    <property type="match status" value="1"/>
</dbReference>
<dbReference type="PANTHER" id="PTHR34227">
    <property type="entry name" value="CHAPERONE PROTEIN YCDY"/>
    <property type="match status" value="1"/>
</dbReference>
<dbReference type="EMBL" id="JAIQ01000168">
    <property type="protein sequence ID" value="KLD96516.1"/>
    <property type="molecule type" value="Genomic_DNA"/>
</dbReference>
<dbReference type="PANTHER" id="PTHR34227:SF1">
    <property type="entry name" value="DIMETHYL SULFOXIDE REDUCTASE CHAPERONE-RELATED"/>
    <property type="match status" value="1"/>
</dbReference>
<dbReference type="AlphaFoldDB" id="A0A0G9JQG1"/>
<dbReference type="RefSeq" id="WP_046997361.1">
    <property type="nucleotide sequence ID" value="NZ_JAIQ01000168.1"/>
</dbReference>
<protein>
    <submittedName>
        <fullName evidence="2">Uncharacterized protein</fullName>
    </submittedName>
</protein>
<accession>A0A0G9JQG1</accession>
<reference evidence="2 3" key="1">
    <citation type="submission" date="2014-01" db="EMBL/GenBank/DDBJ databases">
        <title>Development of a Comparative Genomic Fingerprinting Assay for High Resolution Genotyping of Arcobacter butzleri.</title>
        <authorList>
            <person name="Webb A.L."/>
            <person name="Inglis G.D."/>
            <person name="Kruczkiewicz P."/>
            <person name="Selinger L.B."/>
            <person name="Taboada E.N."/>
        </authorList>
    </citation>
    <scope>NUCLEOTIDE SEQUENCE [LARGE SCALE GENOMIC DNA]</scope>
    <source>
        <strain evidence="2 3">L348</strain>
    </source>
</reference>
<sequence>MHSVEIDRARGFIYNLLSLLFVEEYAKNNSLEIKNGLKTLANNSFDEGVSFACNEILDYLEKNGDDKLYLDYQNLFLIPFGEFISLSSSWYHEEREGGVMQLKVKEVLAKTKIRRDEKSFKAPEDHFGFIFTLSSYLIEQQIDGTIKENLQKELFKEVTNMYCDELFYKLMACKSPIYSNVGLILGNFCAFERSYLEVSKINK</sequence>
<proteinExistence type="predicted"/>